<evidence type="ECO:0000313" key="4">
    <source>
        <dbReference type="Proteomes" id="UP000032067"/>
    </source>
</evidence>
<proteinExistence type="predicted"/>
<dbReference type="Proteomes" id="UP000032067">
    <property type="component" value="Unassembled WGS sequence"/>
</dbReference>
<feature type="signal peptide" evidence="2">
    <location>
        <begin position="1"/>
        <end position="20"/>
    </location>
</feature>
<dbReference type="OrthoDB" id="8854088at2"/>
<evidence type="ECO:0000256" key="1">
    <source>
        <dbReference type="SAM" id="MobiDB-lite"/>
    </source>
</evidence>
<dbReference type="EMBL" id="JXQQ01000016">
    <property type="protein sequence ID" value="KIQ34269.1"/>
    <property type="molecule type" value="Genomic_DNA"/>
</dbReference>
<keyword evidence="2" id="KW-0732">Signal</keyword>
<feature type="compositionally biased region" description="Basic and acidic residues" evidence="1">
    <location>
        <begin position="74"/>
        <end position="85"/>
    </location>
</feature>
<protein>
    <recommendedName>
        <fullName evidence="5">Cell envelope biogenesis protein TolA</fullName>
    </recommendedName>
</protein>
<dbReference type="AlphaFoldDB" id="A0A0D0MTR2"/>
<reference evidence="3 4" key="1">
    <citation type="submission" date="2014-12" db="EMBL/GenBank/DDBJ databases">
        <title>16Stimator: statistical estimation of ribosomal gene copy numbers from draft genome assemblies.</title>
        <authorList>
            <person name="Perisin M.A."/>
            <person name="Vetter M."/>
            <person name="Gilbert J.A."/>
            <person name="Bergelson J."/>
        </authorList>
    </citation>
    <scope>NUCLEOTIDE SEQUENCE [LARGE SCALE GENOMIC DNA]</scope>
    <source>
        <strain evidence="3 4">MEDvA23</strain>
    </source>
</reference>
<sequence>MIKHITVMTAAVLAATGVFAQSSERQAITDSKPQVRAQAKVAAKAQGKVAPASGDTSRTAEGGSVGTDVAAVAGEKRHQTRDERKPNRRKPVPGGTPE</sequence>
<organism evidence="3 4">
    <name type="scientific">Variovorax paradoxus</name>
    <dbReference type="NCBI Taxonomy" id="34073"/>
    <lineage>
        <taxon>Bacteria</taxon>
        <taxon>Pseudomonadati</taxon>
        <taxon>Pseudomonadota</taxon>
        <taxon>Betaproteobacteria</taxon>
        <taxon>Burkholderiales</taxon>
        <taxon>Comamonadaceae</taxon>
        <taxon>Variovorax</taxon>
    </lineage>
</organism>
<gene>
    <name evidence="3" type="ORF">RT97_08055</name>
</gene>
<name>A0A0D0MTR2_VARPD</name>
<evidence type="ECO:0000256" key="2">
    <source>
        <dbReference type="SAM" id="SignalP"/>
    </source>
</evidence>
<dbReference type="RefSeq" id="WP_042578265.1">
    <property type="nucleotide sequence ID" value="NZ_JXQQ01000016.1"/>
</dbReference>
<feature type="chain" id="PRO_5002217378" description="Cell envelope biogenesis protein TolA" evidence="2">
    <location>
        <begin position="21"/>
        <end position="98"/>
    </location>
</feature>
<accession>A0A0D0MTR2</accession>
<evidence type="ECO:0000313" key="3">
    <source>
        <dbReference type="EMBL" id="KIQ34269.1"/>
    </source>
</evidence>
<evidence type="ECO:0008006" key="5">
    <source>
        <dbReference type="Google" id="ProtNLM"/>
    </source>
</evidence>
<feature type="region of interest" description="Disordered" evidence="1">
    <location>
        <begin position="44"/>
        <end position="98"/>
    </location>
</feature>
<comment type="caution">
    <text evidence="3">The sequence shown here is derived from an EMBL/GenBank/DDBJ whole genome shotgun (WGS) entry which is preliminary data.</text>
</comment>